<dbReference type="InterPro" id="IPR002401">
    <property type="entry name" value="Cyt_P450_E_grp-I"/>
</dbReference>
<keyword evidence="12" id="KW-1185">Reference proteome</keyword>
<dbReference type="SUPFAM" id="SSF48264">
    <property type="entry name" value="Cytochrome P450"/>
    <property type="match status" value="1"/>
</dbReference>
<comment type="similarity">
    <text evidence="2 10">Belongs to the cytochrome P450 family.</text>
</comment>
<accession>A0A8A3P142</accession>
<dbReference type="CDD" id="cd11058">
    <property type="entry name" value="CYP60B-like"/>
    <property type="match status" value="1"/>
</dbReference>
<evidence type="ECO:0000256" key="6">
    <source>
        <dbReference type="ARBA" id="ARBA00023004"/>
    </source>
</evidence>
<keyword evidence="6 9" id="KW-0408">Iron</keyword>
<dbReference type="GO" id="GO:0020037">
    <property type="term" value="F:heme binding"/>
    <property type="evidence" value="ECO:0007669"/>
    <property type="project" value="InterPro"/>
</dbReference>
<dbReference type="EMBL" id="CP063405">
    <property type="protein sequence ID" value="QSZ28521.1"/>
    <property type="molecule type" value="Genomic_DNA"/>
</dbReference>
<dbReference type="OrthoDB" id="1470350at2759"/>
<dbReference type="FunFam" id="1.10.630.10:FF:000047">
    <property type="entry name" value="Cytochrome P450 monooxygenase"/>
    <property type="match status" value="1"/>
</dbReference>
<dbReference type="AlphaFoldDB" id="A0A8A3P142"/>
<reference evidence="11" key="1">
    <citation type="submission" date="2020-10" db="EMBL/GenBank/DDBJ databases">
        <title>Genome Sequence of Monilinia vaccinii-corymbosi Sheds Light on Mummy Berry Disease Infection of Blueberry and Mating Type.</title>
        <authorList>
            <person name="Yow A.G."/>
            <person name="Zhang Y."/>
            <person name="Bansal K."/>
            <person name="Eacker S.M."/>
            <person name="Sullivan S."/>
            <person name="Liachko I."/>
            <person name="Cubeta M.A."/>
            <person name="Rollins J.A."/>
            <person name="Ashrafi H."/>
        </authorList>
    </citation>
    <scope>NUCLEOTIDE SEQUENCE</scope>
    <source>
        <strain evidence="11">RL-1</strain>
    </source>
</reference>
<dbReference type="GO" id="GO:0016705">
    <property type="term" value="F:oxidoreductase activity, acting on paired donors, with incorporation or reduction of molecular oxygen"/>
    <property type="evidence" value="ECO:0007669"/>
    <property type="project" value="InterPro"/>
</dbReference>
<evidence type="ECO:0000256" key="3">
    <source>
        <dbReference type="ARBA" id="ARBA00022617"/>
    </source>
</evidence>
<evidence type="ECO:0000313" key="11">
    <source>
        <dbReference type="EMBL" id="QSZ28521.1"/>
    </source>
</evidence>
<dbReference type="GO" id="GO:0005506">
    <property type="term" value="F:iron ion binding"/>
    <property type="evidence" value="ECO:0007669"/>
    <property type="project" value="InterPro"/>
</dbReference>
<organism evidence="11 12">
    <name type="scientific">Monilinia vaccinii-corymbosi</name>
    <dbReference type="NCBI Taxonomy" id="61207"/>
    <lineage>
        <taxon>Eukaryota</taxon>
        <taxon>Fungi</taxon>
        <taxon>Dikarya</taxon>
        <taxon>Ascomycota</taxon>
        <taxon>Pezizomycotina</taxon>
        <taxon>Leotiomycetes</taxon>
        <taxon>Helotiales</taxon>
        <taxon>Sclerotiniaceae</taxon>
        <taxon>Monilinia</taxon>
    </lineage>
</organism>
<dbReference type="InterPro" id="IPR036396">
    <property type="entry name" value="Cyt_P450_sf"/>
</dbReference>
<dbReference type="Gene3D" id="1.10.630.10">
    <property type="entry name" value="Cytochrome P450"/>
    <property type="match status" value="1"/>
</dbReference>
<evidence type="ECO:0000256" key="1">
    <source>
        <dbReference type="ARBA" id="ARBA00001971"/>
    </source>
</evidence>
<dbReference type="Proteomes" id="UP000672032">
    <property type="component" value="Chromosome 1"/>
</dbReference>
<sequence>MFVIDLLGELEPIAKAKYALIALPLLILVSNSEISGTITIIDIWKIFIIIQITYNIYFHPLSSFPGPKSYAATDIPFVRALISGNLSFETHKLHKKYGEVVRIAPNDLSYDSAQGFRDIYGYHVGRPQLEKARFHYDALPGGTPNIASAASVDHSRFRRVLSHAFSDKAMREQNPIIKVNIDLLIQRLKETSAEPTDMVKWYNWTTFDIFGDLCFGEPFQCLEKANHNPWVSALFESIKLSALDIVINRHPILKSISTIFTPKHLLEQVDAHSRLSGEKVAKRIATQTDRPDFMTHILKNQEKSELTLTDAEIKSNANILIIAGSETTATAMSGMVFRLLQNPEVLQKLVKIIRETFASEDEITIDGVGNLPYLQAVIDESIRMYPPTPIALPRTVGPNGETVCGRWIPANTTVSVNLWAAFQSETNFTDPGTFIPERFMGDERFASDNFQAFEPFSLGPRNCIGRQLAYTEMRLITTRILWNFDLELCDGMTHWHQQKIYSFWEKGPLMVRLHPRQDA</sequence>
<dbReference type="PROSITE" id="PS00086">
    <property type="entry name" value="CYTOCHROME_P450"/>
    <property type="match status" value="1"/>
</dbReference>
<keyword evidence="7" id="KW-0843">Virulence</keyword>
<dbReference type="Pfam" id="PF00067">
    <property type="entry name" value="p450"/>
    <property type="match status" value="1"/>
</dbReference>
<keyword evidence="4 9" id="KW-0479">Metal-binding</keyword>
<dbReference type="GO" id="GO:0004497">
    <property type="term" value="F:monooxygenase activity"/>
    <property type="evidence" value="ECO:0007669"/>
    <property type="project" value="UniProtKB-KW"/>
</dbReference>
<keyword evidence="8 10" id="KW-0503">Monooxygenase</keyword>
<evidence type="ECO:0000313" key="12">
    <source>
        <dbReference type="Proteomes" id="UP000672032"/>
    </source>
</evidence>
<evidence type="ECO:0000256" key="10">
    <source>
        <dbReference type="RuleBase" id="RU000461"/>
    </source>
</evidence>
<keyword evidence="3 9" id="KW-0349">Heme</keyword>
<dbReference type="PANTHER" id="PTHR24305:SF230">
    <property type="entry name" value="P450, PUTATIVE (EUROFUNG)-RELATED"/>
    <property type="match status" value="1"/>
</dbReference>
<evidence type="ECO:0000256" key="8">
    <source>
        <dbReference type="ARBA" id="ARBA00023033"/>
    </source>
</evidence>
<dbReference type="InterPro" id="IPR017972">
    <property type="entry name" value="Cyt_P450_CS"/>
</dbReference>
<evidence type="ECO:0008006" key="13">
    <source>
        <dbReference type="Google" id="ProtNLM"/>
    </source>
</evidence>
<dbReference type="GO" id="GO:0009403">
    <property type="term" value="P:toxin biosynthetic process"/>
    <property type="evidence" value="ECO:0007669"/>
    <property type="project" value="UniProtKB-ARBA"/>
</dbReference>
<gene>
    <name evidence="11" type="ORF">DSL72_003019</name>
</gene>
<dbReference type="InterPro" id="IPR001128">
    <property type="entry name" value="Cyt_P450"/>
</dbReference>
<evidence type="ECO:0000256" key="2">
    <source>
        <dbReference type="ARBA" id="ARBA00010617"/>
    </source>
</evidence>
<protein>
    <recommendedName>
        <fullName evidence="13">Cytochrome P450</fullName>
    </recommendedName>
</protein>
<name>A0A8A3P142_9HELO</name>
<evidence type="ECO:0000256" key="7">
    <source>
        <dbReference type="ARBA" id="ARBA00023026"/>
    </source>
</evidence>
<evidence type="ECO:0000256" key="5">
    <source>
        <dbReference type="ARBA" id="ARBA00023002"/>
    </source>
</evidence>
<dbReference type="PANTHER" id="PTHR24305">
    <property type="entry name" value="CYTOCHROME P450"/>
    <property type="match status" value="1"/>
</dbReference>
<evidence type="ECO:0000256" key="9">
    <source>
        <dbReference type="PIRSR" id="PIRSR602401-1"/>
    </source>
</evidence>
<evidence type="ECO:0000256" key="4">
    <source>
        <dbReference type="ARBA" id="ARBA00022723"/>
    </source>
</evidence>
<proteinExistence type="inferred from homology"/>
<dbReference type="PRINTS" id="PR00463">
    <property type="entry name" value="EP450I"/>
</dbReference>
<dbReference type="InterPro" id="IPR050121">
    <property type="entry name" value="Cytochrome_P450_monoxygenase"/>
</dbReference>
<dbReference type="PRINTS" id="PR00385">
    <property type="entry name" value="P450"/>
</dbReference>
<keyword evidence="5 10" id="KW-0560">Oxidoreductase</keyword>
<comment type="cofactor">
    <cofactor evidence="1 9">
        <name>heme</name>
        <dbReference type="ChEBI" id="CHEBI:30413"/>
    </cofactor>
</comment>
<feature type="binding site" description="axial binding residue" evidence="9">
    <location>
        <position position="463"/>
    </location>
    <ligand>
        <name>heme</name>
        <dbReference type="ChEBI" id="CHEBI:30413"/>
    </ligand>
    <ligandPart>
        <name>Fe</name>
        <dbReference type="ChEBI" id="CHEBI:18248"/>
    </ligandPart>
</feature>